<dbReference type="InterPro" id="IPR005412">
    <property type="entry name" value="Fis_DNA-bd"/>
</dbReference>
<dbReference type="GO" id="GO:0043565">
    <property type="term" value="F:sequence-specific DNA binding"/>
    <property type="evidence" value="ECO:0007669"/>
    <property type="project" value="InterPro"/>
</dbReference>
<dbReference type="Pfam" id="PF02954">
    <property type="entry name" value="HTH_8"/>
    <property type="match status" value="1"/>
</dbReference>
<keyword evidence="2" id="KW-0238">DNA-binding</keyword>
<dbReference type="OrthoDB" id="9802388at2"/>
<dbReference type="PANTHER" id="PTHR47918">
    <property type="entry name" value="DNA-BINDING PROTEIN FIS"/>
    <property type="match status" value="1"/>
</dbReference>
<reference evidence="5 6" key="1">
    <citation type="submission" date="2018-02" db="EMBL/GenBank/DDBJ databases">
        <title>Subsurface microbial communities from deep shales in Ohio and West Virginia, USA.</title>
        <authorList>
            <person name="Wrighton K."/>
        </authorList>
    </citation>
    <scope>NUCLEOTIDE SEQUENCE [LARGE SCALE GENOMIC DNA]</scope>
    <source>
        <strain evidence="5 6">OWC-G53F</strain>
    </source>
</reference>
<evidence type="ECO:0000313" key="5">
    <source>
        <dbReference type="EMBL" id="PPK72834.1"/>
    </source>
</evidence>
<keyword evidence="6" id="KW-1185">Reference proteome</keyword>
<dbReference type="InterPro" id="IPR009057">
    <property type="entry name" value="Homeodomain-like_sf"/>
</dbReference>
<proteinExistence type="inferred from homology"/>
<organism evidence="5 6">
    <name type="scientific">Methylobacter tundripaludum</name>
    <dbReference type="NCBI Taxonomy" id="173365"/>
    <lineage>
        <taxon>Bacteria</taxon>
        <taxon>Pseudomonadati</taxon>
        <taxon>Pseudomonadota</taxon>
        <taxon>Gammaproteobacteria</taxon>
        <taxon>Methylococcales</taxon>
        <taxon>Methylococcaceae</taxon>
        <taxon>Methylobacter</taxon>
    </lineage>
</organism>
<dbReference type="Gene3D" id="1.10.10.60">
    <property type="entry name" value="Homeodomain-like"/>
    <property type="match status" value="1"/>
</dbReference>
<dbReference type="PIRSF" id="PIRSF002097">
    <property type="entry name" value="DNA-binding_Fis"/>
    <property type="match status" value="1"/>
</dbReference>
<protein>
    <recommendedName>
        <fullName evidence="3">Putative Fis-like DNA-binding protein</fullName>
    </recommendedName>
</protein>
<evidence type="ECO:0000313" key="6">
    <source>
        <dbReference type="Proteomes" id="UP000238071"/>
    </source>
</evidence>
<dbReference type="InterPro" id="IPR050207">
    <property type="entry name" value="Trans_regulatory_Fis"/>
</dbReference>
<comment type="similarity">
    <text evidence="1">Belongs to the transcriptional regulatory Fis family.</text>
</comment>
<evidence type="ECO:0000256" key="1">
    <source>
        <dbReference type="ARBA" id="ARBA00008559"/>
    </source>
</evidence>
<dbReference type="AlphaFoldDB" id="A0A2S6H5T1"/>
<name>A0A2S6H5T1_9GAMM</name>
<accession>A0A2S6H5T1</accession>
<evidence type="ECO:0000256" key="3">
    <source>
        <dbReference type="ARBA" id="ARBA00029540"/>
    </source>
</evidence>
<dbReference type="PANTHER" id="PTHR47918:SF1">
    <property type="entry name" value="DNA-BINDING PROTEIN FIS"/>
    <property type="match status" value="1"/>
</dbReference>
<dbReference type="SUPFAM" id="SSF46689">
    <property type="entry name" value="Homeodomain-like"/>
    <property type="match status" value="1"/>
</dbReference>
<gene>
    <name evidence="5" type="ORF">B0F88_103272</name>
</gene>
<comment type="caution">
    <text evidence="5">The sequence shown here is derived from an EMBL/GenBank/DDBJ whole genome shotgun (WGS) entry which is preliminary data.</text>
</comment>
<dbReference type="GO" id="GO:0006355">
    <property type="term" value="P:regulation of DNA-templated transcription"/>
    <property type="evidence" value="ECO:0007669"/>
    <property type="project" value="InterPro"/>
</dbReference>
<dbReference type="InterPro" id="IPR002197">
    <property type="entry name" value="HTH_Fis"/>
</dbReference>
<dbReference type="Proteomes" id="UP000238071">
    <property type="component" value="Unassembled WGS sequence"/>
</dbReference>
<dbReference type="EMBL" id="PTIY01000003">
    <property type="protein sequence ID" value="PPK72834.1"/>
    <property type="molecule type" value="Genomic_DNA"/>
</dbReference>
<dbReference type="PRINTS" id="PR01590">
    <property type="entry name" value="HTHFIS"/>
</dbReference>
<evidence type="ECO:0000259" key="4">
    <source>
        <dbReference type="Pfam" id="PF02954"/>
    </source>
</evidence>
<evidence type="ECO:0000256" key="2">
    <source>
        <dbReference type="ARBA" id="ARBA00023125"/>
    </source>
</evidence>
<feature type="domain" description="DNA binding HTH" evidence="4">
    <location>
        <begin position="52"/>
        <end position="90"/>
    </location>
</feature>
<sequence length="94" mass="10357">MNASQKSAEVINIDSKKNPAIPLSAHVKQTVEQYFLHLNGHDAVDLHAMVIGEVEKPLLQATLEHSGYNQTKAAKALGLSRSTLRKKLEYYGLS</sequence>
<dbReference type="RefSeq" id="WP_104422924.1">
    <property type="nucleotide sequence ID" value="NZ_PTIY01000003.1"/>
</dbReference>
<dbReference type="PRINTS" id="PR01591">
    <property type="entry name" value="DNABINDNGFIS"/>
</dbReference>